<protein>
    <submittedName>
        <fullName evidence="7">Glucose receptor Git3</fullName>
    </submittedName>
</protein>
<keyword evidence="8" id="KW-1185">Reference proteome</keyword>
<evidence type="ECO:0000256" key="3">
    <source>
        <dbReference type="ARBA" id="ARBA00022989"/>
    </source>
</evidence>
<feature type="compositionally biased region" description="Polar residues" evidence="5">
    <location>
        <begin position="25"/>
        <end position="38"/>
    </location>
</feature>
<name>A0A167XZ97_9HYPO</name>
<dbReference type="PANTHER" id="PTHR23112:SF37">
    <property type="entry name" value="G PROTEIN-COUPLED RECEPTOR GPR1"/>
    <property type="match status" value="1"/>
</dbReference>
<feature type="transmembrane region" description="Helical" evidence="6">
    <location>
        <begin position="296"/>
        <end position="317"/>
    </location>
</feature>
<keyword evidence="3 6" id="KW-1133">Transmembrane helix</keyword>
<dbReference type="GO" id="GO:0004930">
    <property type="term" value="F:G protein-coupled receptor activity"/>
    <property type="evidence" value="ECO:0007669"/>
    <property type="project" value="InterPro"/>
</dbReference>
<comment type="subcellular location">
    <subcellularLocation>
        <location evidence="1">Membrane</location>
        <topology evidence="1">Multi-pass membrane protein</topology>
    </subcellularLocation>
</comment>
<dbReference type="AlphaFoldDB" id="A0A167XZ97"/>
<keyword evidence="2 6" id="KW-0812">Transmembrane</keyword>
<comment type="caution">
    <text evidence="7">The sequence shown here is derived from an EMBL/GenBank/DDBJ whole genome shotgun (WGS) entry which is preliminary data.</text>
</comment>
<dbReference type="GO" id="GO:0005886">
    <property type="term" value="C:plasma membrane"/>
    <property type="evidence" value="ECO:0007669"/>
    <property type="project" value="TreeGrafter"/>
</dbReference>
<evidence type="ECO:0000256" key="2">
    <source>
        <dbReference type="ARBA" id="ARBA00022692"/>
    </source>
</evidence>
<dbReference type="GO" id="GO:0007189">
    <property type="term" value="P:adenylate cyclase-activating G protein-coupled receptor signaling pathway"/>
    <property type="evidence" value="ECO:0007669"/>
    <property type="project" value="TreeGrafter"/>
</dbReference>
<proteinExistence type="predicted"/>
<feature type="transmembrane region" description="Helical" evidence="6">
    <location>
        <begin position="241"/>
        <end position="263"/>
    </location>
</feature>
<dbReference type="PANTHER" id="PTHR23112">
    <property type="entry name" value="G PROTEIN-COUPLED RECEPTOR 157-RELATED"/>
    <property type="match status" value="1"/>
</dbReference>
<dbReference type="EMBL" id="AZHD01000003">
    <property type="protein sequence ID" value="OAA65614.1"/>
    <property type="molecule type" value="Genomic_DNA"/>
</dbReference>
<dbReference type="InterPro" id="IPR000276">
    <property type="entry name" value="GPCR_Rhodpsn"/>
</dbReference>
<evidence type="ECO:0000313" key="8">
    <source>
        <dbReference type="Proteomes" id="UP000076874"/>
    </source>
</evidence>
<dbReference type="OrthoDB" id="100006at2759"/>
<feature type="transmembrane region" description="Helical" evidence="6">
    <location>
        <begin position="207"/>
        <end position="229"/>
    </location>
</feature>
<dbReference type="Proteomes" id="UP000076874">
    <property type="component" value="Unassembled WGS sequence"/>
</dbReference>
<evidence type="ECO:0000313" key="7">
    <source>
        <dbReference type="EMBL" id="OAA65614.1"/>
    </source>
</evidence>
<evidence type="ECO:0000256" key="6">
    <source>
        <dbReference type="SAM" id="Phobius"/>
    </source>
</evidence>
<organism evidence="7 8">
    <name type="scientific">Niveomyces insectorum RCEF 264</name>
    <dbReference type="NCBI Taxonomy" id="1081102"/>
    <lineage>
        <taxon>Eukaryota</taxon>
        <taxon>Fungi</taxon>
        <taxon>Dikarya</taxon>
        <taxon>Ascomycota</taxon>
        <taxon>Pezizomycotina</taxon>
        <taxon>Sordariomycetes</taxon>
        <taxon>Hypocreomycetidae</taxon>
        <taxon>Hypocreales</taxon>
        <taxon>Cordycipitaceae</taxon>
        <taxon>Niveomyces</taxon>
    </lineage>
</organism>
<reference evidence="7 8" key="1">
    <citation type="journal article" date="2016" name="Genome Biol. Evol.">
        <title>Divergent and convergent evolution of fungal pathogenicity.</title>
        <authorList>
            <person name="Shang Y."/>
            <person name="Xiao G."/>
            <person name="Zheng P."/>
            <person name="Cen K."/>
            <person name="Zhan S."/>
            <person name="Wang C."/>
        </authorList>
    </citation>
    <scope>NUCLEOTIDE SEQUENCE [LARGE SCALE GENOMIC DNA]</scope>
    <source>
        <strain evidence="7 8">RCEF 264</strain>
    </source>
</reference>
<dbReference type="Gene3D" id="1.20.1070.10">
    <property type="entry name" value="Rhodopsin 7-helix transmembrane proteins"/>
    <property type="match status" value="1"/>
</dbReference>
<evidence type="ECO:0000256" key="1">
    <source>
        <dbReference type="ARBA" id="ARBA00004141"/>
    </source>
</evidence>
<feature type="compositionally biased region" description="Low complexity" evidence="5">
    <location>
        <begin position="91"/>
        <end position="104"/>
    </location>
</feature>
<feature type="transmembrane region" description="Helical" evidence="6">
    <location>
        <begin position="165"/>
        <end position="187"/>
    </location>
</feature>
<sequence>MAYLNTASVFGQGGDNTGQGPLMSFDNTPNVYDSENSRGTISPLPPVLVHGLGAVATFGFVSFITTTSLFLYLTYKLISWQLNPPPASEHGGSNNGSSGSSSRNSSRKGATSPVPESPTTSDVNGFLVPDSHLCPQKDIPDWDAALPRPRDTFWQRLRKEPPNQFLVLIYNLLFADIQQATAFLLNVKWLTQNAVAVGTPVCWVQGWFVSIGDLASSVFITAIAVHTYLGVVRGYRLPTWAFYSCLIALWGFVFGMALLGIIITNNGAGQGGLYVRAGAWCWINSAFQDLRLYLHYLWIFLALALTSLIYLVIFVHLHRQSRNAERAMMLDPMLSHGVHYPNPDPNVATAAAAAAATAPSSPRSTFTDMSAKRLPPIPSSARHPTFLLYPLIYVLCTMPLAAGRIASMAGNNVSLAYFCFAGAMIASAGWLDVALYSSTRRAIVFSGEAPPSQDTGLETFAFMRTPAGRKFGNVVFVSGGDGTDNKCHEGKRWRRWNEKVVAGARLRGLRSEKNASQPSLKGFGSGAGEIMGMAIQCDTITSVTVEVEDKQSDTASLSSRKGSIISNLSARK</sequence>
<keyword evidence="7" id="KW-0675">Receptor</keyword>
<feature type="region of interest" description="Disordered" evidence="5">
    <location>
        <begin position="15"/>
        <end position="38"/>
    </location>
</feature>
<feature type="transmembrane region" description="Helical" evidence="6">
    <location>
        <begin position="386"/>
        <end position="409"/>
    </location>
</feature>
<accession>A0A167XZ97</accession>
<gene>
    <name evidence="7" type="ORF">SPI_02401</name>
</gene>
<dbReference type="SUPFAM" id="SSF81321">
    <property type="entry name" value="Family A G protein-coupled receptor-like"/>
    <property type="match status" value="1"/>
</dbReference>
<keyword evidence="4 6" id="KW-0472">Membrane</keyword>
<dbReference type="Pfam" id="PF00001">
    <property type="entry name" value="7tm_1"/>
    <property type="match status" value="1"/>
</dbReference>
<dbReference type="STRING" id="1081102.A0A167XZ97"/>
<feature type="transmembrane region" description="Helical" evidence="6">
    <location>
        <begin position="415"/>
        <end position="436"/>
    </location>
</feature>
<evidence type="ECO:0000256" key="4">
    <source>
        <dbReference type="ARBA" id="ARBA00023136"/>
    </source>
</evidence>
<evidence type="ECO:0000256" key="5">
    <source>
        <dbReference type="SAM" id="MobiDB-lite"/>
    </source>
</evidence>
<feature type="compositionally biased region" description="Polar residues" evidence="5">
    <location>
        <begin position="553"/>
        <end position="572"/>
    </location>
</feature>
<feature type="region of interest" description="Disordered" evidence="5">
    <location>
        <begin position="549"/>
        <end position="572"/>
    </location>
</feature>
<feature type="transmembrane region" description="Helical" evidence="6">
    <location>
        <begin position="47"/>
        <end position="73"/>
    </location>
</feature>
<feature type="region of interest" description="Disordered" evidence="5">
    <location>
        <begin position="87"/>
        <end position="122"/>
    </location>
</feature>